<feature type="transmembrane region" description="Helical" evidence="7">
    <location>
        <begin position="420"/>
        <end position="444"/>
    </location>
</feature>
<organism evidence="9 10">
    <name type="scientific">Aspergillus tanneri</name>
    <dbReference type="NCBI Taxonomy" id="1220188"/>
    <lineage>
        <taxon>Eukaryota</taxon>
        <taxon>Fungi</taxon>
        <taxon>Dikarya</taxon>
        <taxon>Ascomycota</taxon>
        <taxon>Pezizomycotina</taxon>
        <taxon>Eurotiomycetes</taxon>
        <taxon>Eurotiomycetidae</taxon>
        <taxon>Eurotiales</taxon>
        <taxon>Aspergillaceae</taxon>
        <taxon>Aspergillus</taxon>
        <taxon>Aspergillus subgen. Circumdati</taxon>
    </lineage>
</organism>
<comment type="caution">
    <text evidence="9">The sequence shown here is derived from an EMBL/GenBank/DDBJ whole genome shotgun (WGS) entry which is preliminary data.</text>
</comment>
<dbReference type="OrthoDB" id="440553at2759"/>
<dbReference type="EMBL" id="QUQM01000007">
    <property type="protein sequence ID" value="KAA8645325.1"/>
    <property type="molecule type" value="Genomic_DNA"/>
</dbReference>
<evidence type="ECO:0000259" key="8">
    <source>
        <dbReference type="PROSITE" id="PS50850"/>
    </source>
</evidence>
<dbReference type="VEuPathDB" id="FungiDB:EYZ11_007734"/>
<dbReference type="PANTHER" id="PTHR23502:SF51">
    <property type="entry name" value="QUINIDINE RESISTANCE PROTEIN 1-RELATED"/>
    <property type="match status" value="1"/>
</dbReference>
<feature type="transmembrane region" description="Helical" evidence="7">
    <location>
        <begin position="117"/>
        <end position="134"/>
    </location>
</feature>
<evidence type="ECO:0000256" key="6">
    <source>
        <dbReference type="SAM" id="MobiDB-lite"/>
    </source>
</evidence>
<keyword evidence="5 7" id="KW-0472">Membrane</keyword>
<evidence type="ECO:0000256" key="7">
    <source>
        <dbReference type="SAM" id="Phobius"/>
    </source>
</evidence>
<dbReference type="FunFam" id="1.20.1720.10:FF:000009">
    <property type="entry name" value="MFS multidrug transporter"/>
    <property type="match status" value="1"/>
</dbReference>
<evidence type="ECO:0000256" key="5">
    <source>
        <dbReference type="ARBA" id="ARBA00023136"/>
    </source>
</evidence>
<feature type="transmembrane region" description="Helical" evidence="7">
    <location>
        <begin position="86"/>
        <end position="105"/>
    </location>
</feature>
<dbReference type="SUPFAM" id="SSF103473">
    <property type="entry name" value="MFS general substrate transporter"/>
    <property type="match status" value="1"/>
</dbReference>
<feature type="transmembrane region" description="Helical" evidence="7">
    <location>
        <begin position="480"/>
        <end position="506"/>
    </location>
</feature>
<name>A0A5M9MEC6_9EURO</name>
<evidence type="ECO:0000256" key="1">
    <source>
        <dbReference type="ARBA" id="ARBA00004141"/>
    </source>
</evidence>
<gene>
    <name evidence="9" type="ORF">ATNIH1004_006744</name>
</gene>
<keyword evidence="3 7" id="KW-0812">Transmembrane</keyword>
<evidence type="ECO:0000313" key="10">
    <source>
        <dbReference type="Proteomes" id="UP000324241"/>
    </source>
</evidence>
<sequence>MAENQKSAPKPSLAPGPEDSKGQIQLSSGVQDAHEQAEPYCVYGRITKAIIVLGVSIAGCFSPFATNMYLPALNELAKDLHRSIPLINLSMTTYLIFQGLTPALLGPLMDRSGRRPIYIICFVLYFASNVGLALQRSYGALLGLRAMQSAGSSSTISLASAVVADIATRAERGVYMGYTFAGFLAGQTLSPVLGGILSNYLGWPWIFWFLAIFSAAFLLILLLFLPETSRLLVGNGSRRPPRYSLCLLDLVPCHGFHIEPRIPSASAVDNITLSQLVLGPWASLQVLLDRRVGLVILANGVNFCGTVAVTTSQPSLFKEIYDLTDLQVGLCFLPFGIGGILASYAQGKLTDWNYRRHERRRVGQGSSFANSLEGGSGMAGFPLERARGEMLPPLAAMQCAASISYGWMLQHSVHLAGPLIALFLLGYTAAAIINCLNVLTIDLYSDRPAMAMGVTNLTRCLLGAGASAAIGPLIEHIGRGYALTIIPGLTSLLCIPLAAIVMVWGLRWRRQRVQWG</sequence>
<dbReference type="InterPro" id="IPR020846">
    <property type="entry name" value="MFS_dom"/>
</dbReference>
<dbReference type="PANTHER" id="PTHR23502">
    <property type="entry name" value="MAJOR FACILITATOR SUPERFAMILY"/>
    <property type="match status" value="1"/>
</dbReference>
<evidence type="ECO:0000313" key="9">
    <source>
        <dbReference type="EMBL" id="KAA8645325.1"/>
    </source>
</evidence>
<feature type="transmembrane region" description="Helical" evidence="7">
    <location>
        <begin position="205"/>
        <end position="225"/>
    </location>
</feature>
<dbReference type="AlphaFoldDB" id="A0A5M9MEC6"/>
<dbReference type="InterPro" id="IPR036259">
    <property type="entry name" value="MFS_trans_sf"/>
</dbReference>
<comment type="subcellular location">
    <subcellularLocation>
        <location evidence="1">Membrane</location>
        <topology evidence="1">Multi-pass membrane protein</topology>
    </subcellularLocation>
</comment>
<dbReference type="Gene3D" id="1.20.1720.10">
    <property type="entry name" value="Multidrug resistance protein D"/>
    <property type="match status" value="1"/>
</dbReference>
<feature type="transmembrane region" description="Helical" evidence="7">
    <location>
        <begin position="49"/>
        <end position="66"/>
    </location>
</feature>
<dbReference type="Proteomes" id="UP000324241">
    <property type="component" value="Unassembled WGS sequence"/>
</dbReference>
<protein>
    <recommendedName>
        <fullName evidence="8">Major facilitator superfamily (MFS) profile domain-containing protein</fullName>
    </recommendedName>
</protein>
<feature type="domain" description="Major facilitator superfamily (MFS) profile" evidence="8">
    <location>
        <begin position="51"/>
        <end position="511"/>
    </location>
</feature>
<dbReference type="Pfam" id="PF07690">
    <property type="entry name" value="MFS_1"/>
    <property type="match status" value="1"/>
</dbReference>
<feature type="transmembrane region" description="Helical" evidence="7">
    <location>
        <begin position="146"/>
        <end position="167"/>
    </location>
</feature>
<dbReference type="InterPro" id="IPR011701">
    <property type="entry name" value="MFS"/>
</dbReference>
<evidence type="ECO:0000256" key="3">
    <source>
        <dbReference type="ARBA" id="ARBA00022692"/>
    </source>
</evidence>
<evidence type="ECO:0000256" key="2">
    <source>
        <dbReference type="ARBA" id="ARBA00022448"/>
    </source>
</evidence>
<dbReference type="GeneID" id="54329446"/>
<feature type="region of interest" description="Disordered" evidence="6">
    <location>
        <begin position="1"/>
        <end position="28"/>
    </location>
</feature>
<proteinExistence type="predicted"/>
<dbReference type="RefSeq" id="XP_033424686.1">
    <property type="nucleotide sequence ID" value="XM_033571371.1"/>
</dbReference>
<dbReference type="Gene3D" id="1.20.1250.20">
    <property type="entry name" value="MFS general substrate transporter like domains"/>
    <property type="match status" value="1"/>
</dbReference>
<keyword evidence="4 7" id="KW-1133">Transmembrane helix</keyword>
<dbReference type="GO" id="GO:0022857">
    <property type="term" value="F:transmembrane transporter activity"/>
    <property type="evidence" value="ECO:0007669"/>
    <property type="project" value="InterPro"/>
</dbReference>
<reference evidence="9 10" key="1">
    <citation type="submission" date="2019-08" db="EMBL/GenBank/DDBJ databases">
        <title>The genome sequence of a newly discovered highly antifungal drug resistant Aspergillus species, Aspergillus tanneri NIH 1004.</title>
        <authorList>
            <person name="Mounaud S."/>
            <person name="Singh I."/>
            <person name="Joardar V."/>
            <person name="Pakala S."/>
            <person name="Pakala S."/>
            <person name="Venepally P."/>
            <person name="Chung J.K."/>
            <person name="Losada L."/>
            <person name="Nierman W.C."/>
        </authorList>
    </citation>
    <scope>NUCLEOTIDE SEQUENCE [LARGE SCALE GENOMIC DNA]</scope>
    <source>
        <strain evidence="9 10">NIH1004</strain>
    </source>
</reference>
<keyword evidence="2" id="KW-0813">Transport</keyword>
<evidence type="ECO:0000256" key="4">
    <source>
        <dbReference type="ARBA" id="ARBA00022989"/>
    </source>
</evidence>
<feature type="transmembrane region" description="Helical" evidence="7">
    <location>
        <begin position="174"/>
        <end position="193"/>
    </location>
</feature>
<dbReference type="GO" id="GO:0005886">
    <property type="term" value="C:plasma membrane"/>
    <property type="evidence" value="ECO:0007669"/>
    <property type="project" value="TreeGrafter"/>
</dbReference>
<accession>A0A5M9MEC6</accession>
<dbReference type="PROSITE" id="PS50850">
    <property type="entry name" value="MFS"/>
    <property type="match status" value="1"/>
</dbReference>